<evidence type="ECO:0000313" key="1">
    <source>
        <dbReference type="EMBL" id="DAE17858.1"/>
    </source>
</evidence>
<organism evidence="1">
    <name type="scientific">Siphoviridae sp. ctWBz6</name>
    <dbReference type="NCBI Taxonomy" id="2825536"/>
    <lineage>
        <taxon>Viruses</taxon>
        <taxon>Duplodnaviria</taxon>
        <taxon>Heunggongvirae</taxon>
        <taxon>Uroviricota</taxon>
        <taxon>Caudoviricetes</taxon>
    </lineage>
</organism>
<dbReference type="EMBL" id="BK015647">
    <property type="protein sequence ID" value="DAE17858.1"/>
    <property type="molecule type" value="Genomic_DNA"/>
</dbReference>
<name>A0A8S5QFX7_9CAUD</name>
<accession>A0A8S5QFX7</accession>
<sequence>MDAMEFIRERNRMCKHFRWCAECPAHGVICGTIGETNDAERLVQIVEAWAKEHPRKTRQDELLEQYPEADLDKYGVLRCCPCFISPAYRESEGRCKQPEKGCTDCRREFWMQEMVRGEAPEAGREGV</sequence>
<proteinExistence type="predicted"/>
<protein>
    <submittedName>
        <fullName evidence="1">Uncharacterized protein</fullName>
    </submittedName>
</protein>
<reference evidence="1" key="1">
    <citation type="journal article" date="2021" name="Proc. Natl. Acad. Sci. U.S.A.">
        <title>A Catalog of Tens of Thousands of Viruses from Human Metagenomes Reveals Hidden Associations with Chronic Diseases.</title>
        <authorList>
            <person name="Tisza M.J."/>
            <person name="Buck C.B."/>
        </authorList>
    </citation>
    <scope>NUCLEOTIDE SEQUENCE</scope>
    <source>
        <strain evidence="1">CtWBz6</strain>
    </source>
</reference>